<evidence type="ECO:0000256" key="2">
    <source>
        <dbReference type="ARBA" id="ARBA00009976"/>
    </source>
</evidence>
<comment type="subcellular location">
    <subcellularLocation>
        <location evidence="1">Membrane</location>
        <topology evidence="1">Multi-pass membrane protein</topology>
    </subcellularLocation>
</comment>
<evidence type="ECO:0000256" key="3">
    <source>
        <dbReference type="ARBA" id="ARBA00022597"/>
    </source>
</evidence>
<keyword evidence="4 7" id="KW-0812">Transmembrane</keyword>
<keyword evidence="9" id="KW-1185">Reference proteome</keyword>
<evidence type="ECO:0000256" key="4">
    <source>
        <dbReference type="ARBA" id="ARBA00022692"/>
    </source>
</evidence>
<dbReference type="PANTHER" id="PTHR10231">
    <property type="entry name" value="NUCLEOTIDE-SUGAR TRANSMEMBRANE TRANSPORTER"/>
    <property type="match status" value="1"/>
</dbReference>
<evidence type="ECO:0000256" key="6">
    <source>
        <dbReference type="ARBA" id="ARBA00023136"/>
    </source>
</evidence>
<gene>
    <name evidence="8" type="primary">senju</name>
    <name evidence="8" type="ORF">GZH46_02121</name>
</gene>
<feature type="non-terminal residue" evidence="8">
    <location>
        <position position="1"/>
    </location>
</feature>
<dbReference type="InterPro" id="IPR037185">
    <property type="entry name" value="EmrE-like"/>
</dbReference>
<feature type="transmembrane region" description="Helical" evidence="7">
    <location>
        <begin position="92"/>
        <end position="114"/>
    </location>
</feature>
<reference evidence="8 9" key="1">
    <citation type="submission" date="2020-10" db="EMBL/GenBank/DDBJ databases">
        <authorList>
            <person name="Klimov P.B."/>
            <person name="Dyachkov S.M."/>
            <person name="Chetverikov P.E."/>
        </authorList>
    </citation>
    <scope>NUCLEOTIDE SEQUENCE [LARGE SCALE GENOMIC DNA]</scope>
    <source>
        <strain evidence="8">BMOC 18-1129-001#AD2665</strain>
        <tissue evidence="8">Entire mites</tissue>
    </source>
</reference>
<dbReference type="InterPro" id="IPR007271">
    <property type="entry name" value="Nuc_sug_transpt"/>
</dbReference>
<dbReference type="SUPFAM" id="SSF103481">
    <property type="entry name" value="Multidrug resistance efflux transporter EmrE"/>
    <property type="match status" value="2"/>
</dbReference>
<protein>
    <submittedName>
        <fullName evidence="8">UDP-galactose transporter senju</fullName>
    </submittedName>
</protein>
<comment type="caution">
    <text evidence="8">The sequence shown here is derived from an EMBL/GenBank/DDBJ whole genome shotgun (WGS) entry which is preliminary data.</text>
</comment>
<keyword evidence="5 7" id="KW-1133">Transmembrane helix</keyword>
<feature type="transmembrane region" description="Helical" evidence="7">
    <location>
        <begin position="257"/>
        <end position="277"/>
    </location>
</feature>
<feature type="transmembrane region" description="Helical" evidence="7">
    <location>
        <begin position="50"/>
        <end position="71"/>
    </location>
</feature>
<name>A0ABQ7S7F6_9ACAR</name>
<comment type="similarity">
    <text evidence="2">Belongs to the nucleotide-sugar transporter family. SLC35A subfamily.</text>
</comment>
<feature type="transmembrane region" description="Helical" evidence="7">
    <location>
        <begin position="120"/>
        <end position="141"/>
    </location>
</feature>
<evidence type="ECO:0000256" key="7">
    <source>
        <dbReference type="SAM" id="Phobius"/>
    </source>
</evidence>
<dbReference type="Pfam" id="PF04142">
    <property type="entry name" value="Nuc_sug_transp"/>
    <property type="match status" value="1"/>
</dbReference>
<keyword evidence="3" id="KW-0813">Transport</keyword>
<evidence type="ECO:0000313" key="9">
    <source>
        <dbReference type="Proteomes" id="UP000825002"/>
    </source>
</evidence>
<feature type="transmembrane region" description="Helical" evidence="7">
    <location>
        <begin position="217"/>
        <end position="237"/>
    </location>
</feature>
<feature type="transmembrane region" description="Helical" evidence="7">
    <location>
        <begin position="16"/>
        <end position="38"/>
    </location>
</feature>
<feature type="transmembrane region" description="Helical" evidence="7">
    <location>
        <begin position="322"/>
        <end position="342"/>
    </location>
</feature>
<keyword evidence="3" id="KW-0762">Sugar transport</keyword>
<sequence length="431" mass="48768">MSALTMFDRNLFPTRISLYIFVAYISLFVSQSLLVTASKNSHDNTYDFNTILVVLITESLKLLICIIWYIHDRPSSTCSRDLLNDLISNRKLAFLYFLPSLLYCLYNNLTFVGYQAFDPTSYNCIMQFRIVLTAIIYQTLFNRRLNCIQWSSLCILTIGCLLKQYGCAVDLHTIDNDRNHTSTYSNHSRLTNQSTSYPTLVITTDRMDTYPLSLSDIFNVDLLLLLFQMFCSCLAGVYSEYLLKGTGKDVDITLQNIFMYSDSIICNAAALMLAPAIHKSDDVKYEQSSIYSLMKPLVLAIIINNAASGIVTSFFLKNLNSILKTYASALELFVIAILASLLFGTRIDIYTIIALVFVSLAMIIYAGDPVSVAPPNQQMDTIMGRRQSRRRLVNSELTDTESDDDDEEIDLYSYKFKNIDSNIQVETGSNA</sequence>
<keyword evidence="6 7" id="KW-0472">Membrane</keyword>
<proteinExistence type="inferred from homology"/>
<evidence type="ECO:0000256" key="1">
    <source>
        <dbReference type="ARBA" id="ARBA00004141"/>
    </source>
</evidence>
<evidence type="ECO:0000256" key="5">
    <source>
        <dbReference type="ARBA" id="ARBA00022989"/>
    </source>
</evidence>
<feature type="transmembrane region" description="Helical" evidence="7">
    <location>
        <begin position="349"/>
        <end position="367"/>
    </location>
</feature>
<accession>A0ABQ7S7F6</accession>
<organism evidence="8 9">
    <name type="scientific">Fragariocoptes setiger</name>
    <dbReference type="NCBI Taxonomy" id="1670756"/>
    <lineage>
        <taxon>Eukaryota</taxon>
        <taxon>Metazoa</taxon>
        <taxon>Ecdysozoa</taxon>
        <taxon>Arthropoda</taxon>
        <taxon>Chelicerata</taxon>
        <taxon>Arachnida</taxon>
        <taxon>Acari</taxon>
        <taxon>Acariformes</taxon>
        <taxon>Trombidiformes</taxon>
        <taxon>Prostigmata</taxon>
        <taxon>Eupodina</taxon>
        <taxon>Eriophyoidea</taxon>
        <taxon>Phytoptidae</taxon>
        <taxon>Fragariocoptes</taxon>
    </lineage>
</organism>
<dbReference type="EMBL" id="JAIFTH010000516">
    <property type="protein sequence ID" value="KAG9509365.1"/>
    <property type="molecule type" value="Genomic_DNA"/>
</dbReference>
<dbReference type="PIRSF" id="PIRSF005799">
    <property type="entry name" value="UDP-gal_transpt"/>
    <property type="match status" value="1"/>
</dbReference>
<dbReference type="Proteomes" id="UP000825002">
    <property type="component" value="Unassembled WGS sequence"/>
</dbReference>
<evidence type="ECO:0000313" key="8">
    <source>
        <dbReference type="EMBL" id="KAG9509365.1"/>
    </source>
</evidence>
<feature type="transmembrane region" description="Helical" evidence="7">
    <location>
        <begin position="297"/>
        <end position="316"/>
    </location>
</feature>